<evidence type="ECO:0000256" key="5">
    <source>
        <dbReference type="ARBA" id="ARBA00022801"/>
    </source>
</evidence>
<comment type="subcellular location">
    <subcellularLocation>
        <location evidence="1">Secreted</location>
        <location evidence="1">Cell wall</location>
    </subcellularLocation>
</comment>
<evidence type="ECO:0000256" key="8">
    <source>
        <dbReference type="PROSITE-ProRule" id="PRU10052"/>
    </source>
</evidence>
<organism evidence="11 12">
    <name type="scientific">Trapa natans</name>
    <name type="common">Water chestnut</name>
    <dbReference type="NCBI Taxonomy" id="22666"/>
    <lineage>
        <taxon>Eukaryota</taxon>
        <taxon>Viridiplantae</taxon>
        <taxon>Streptophyta</taxon>
        <taxon>Embryophyta</taxon>
        <taxon>Tracheophyta</taxon>
        <taxon>Spermatophyta</taxon>
        <taxon>Magnoliopsida</taxon>
        <taxon>eudicotyledons</taxon>
        <taxon>Gunneridae</taxon>
        <taxon>Pentapetalae</taxon>
        <taxon>rosids</taxon>
        <taxon>malvids</taxon>
        <taxon>Myrtales</taxon>
        <taxon>Lythraceae</taxon>
        <taxon>Trapa</taxon>
    </lineage>
</organism>
<evidence type="ECO:0000256" key="9">
    <source>
        <dbReference type="RuleBase" id="RU361169"/>
    </source>
</evidence>
<protein>
    <recommendedName>
        <fullName evidence="13">Polygalacturonase</fullName>
    </recommendedName>
</protein>
<feature type="signal peptide" evidence="10">
    <location>
        <begin position="1"/>
        <end position="16"/>
    </location>
</feature>
<evidence type="ECO:0000256" key="10">
    <source>
        <dbReference type="SAM" id="SignalP"/>
    </source>
</evidence>
<dbReference type="Gene3D" id="2.160.20.10">
    <property type="entry name" value="Single-stranded right-handed beta-helix, Pectin lyase-like"/>
    <property type="match status" value="1"/>
</dbReference>
<evidence type="ECO:0000256" key="6">
    <source>
        <dbReference type="ARBA" id="ARBA00023295"/>
    </source>
</evidence>
<keyword evidence="7" id="KW-0961">Cell wall biogenesis/degradation</keyword>
<name>A0AAN7QX91_TRANT</name>
<dbReference type="Proteomes" id="UP001346149">
    <property type="component" value="Unassembled WGS sequence"/>
</dbReference>
<keyword evidence="4" id="KW-0964">Secreted</keyword>
<feature type="chain" id="PRO_5043032242" description="Polygalacturonase" evidence="10">
    <location>
        <begin position="17"/>
        <end position="406"/>
    </location>
</feature>
<dbReference type="InterPro" id="IPR000743">
    <property type="entry name" value="Glyco_hydro_28"/>
</dbReference>
<evidence type="ECO:0000256" key="7">
    <source>
        <dbReference type="ARBA" id="ARBA00023316"/>
    </source>
</evidence>
<evidence type="ECO:0000256" key="1">
    <source>
        <dbReference type="ARBA" id="ARBA00004191"/>
    </source>
</evidence>
<evidence type="ECO:0008006" key="13">
    <source>
        <dbReference type="Google" id="ProtNLM"/>
    </source>
</evidence>
<dbReference type="GO" id="GO:0004650">
    <property type="term" value="F:polygalacturonase activity"/>
    <property type="evidence" value="ECO:0007669"/>
    <property type="project" value="InterPro"/>
</dbReference>
<dbReference type="InterPro" id="IPR011050">
    <property type="entry name" value="Pectin_lyase_fold/virulence"/>
</dbReference>
<dbReference type="Pfam" id="PF00295">
    <property type="entry name" value="Glyco_hydro_28"/>
    <property type="match status" value="1"/>
</dbReference>
<dbReference type="GO" id="GO:0005975">
    <property type="term" value="P:carbohydrate metabolic process"/>
    <property type="evidence" value="ECO:0007669"/>
    <property type="project" value="InterPro"/>
</dbReference>
<accession>A0AAN7QX91</accession>
<dbReference type="PANTHER" id="PTHR31375">
    <property type="match status" value="1"/>
</dbReference>
<evidence type="ECO:0000256" key="2">
    <source>
        <dbReference type="ARBA" id="ARBA00008834"/>
    </source>
</evidence>
<keyword evidence="12" id="KW-1185">Reference proteome</keyword>
<keyword evidence="3" id="KW-0134">Cell wall</keyword>
<gene>
    <name evidence="11" type="ORF">SAY86_007738</name>
</gene>
<reference evidence="11 12" key="1">
    <citation type="journal article" date="2023" name="Hortic Res">
        <title>Pangenome of water caltrop reveals structural variations and asymmetric subgenome divergence after allopolyploidization.</title>
        <authorList>
            <person name="Zhang X."/>
            <person name="Chen Y."/>
            <person name="Wang L."/>
            <person name="Yuan Y."/>
            <person name="Fang M."/>
            <person name="Shi L."/>
            <person name="Lu R."/>
            <person name="Comes H.P."/>
            <person name="Ma Y."/>
            <person name="Chen Y."/>
            <person name="Huang G."/>
            <person name="Zhou Y."/>
            <person name="Zheng Z."/>
            <person name="Qiu Y."/>
        </authorList>
    </citation>
    <scope>NUCLEOTIDE SEQUENCE [LARGE SCALE GENOMIC DNA]</scope>
    <source>
        <strain evidence="11">F231</strain>
    </source>
</reference>
<feature type="active site" evidence="8">
    <location>
        <position position="242"/>
    </location>
</feature>
<dbReference type="InterPro" id="IPR012334">
    <property type="entry name" value="Pectin_lyas_fold"/>
</dbReference>
<evidence type="ECO:0000256" key="4">
    <source>
        <dbReference type="ARBA" id="ARBA00022525"/>
    </source>
</evidence>
<evidence type="ECO:0000313" key="12">
    <source>
        <dbReference type="Proteomes" id="UP001346149"/>
    </source>
</evidence>
<comment type="caution">
    <text evidence="11">The sequence shown here is derived from an EMBL/GenBank/DDBJ whole genome shotgun (WGS) entry which is preliminary data.</text>
</comment>
<keyword evidence="5 9" id="KW-0378">Hydrolase</keyword>
<keyword evidence="10" id="KW-0732">Signal</keyword>
<dbReference type="GO" id="GO:0071555">
    <property type="term" value="P:cell wall organization"/>
    <property type="evidence" value="ECO:0007669"/>
    <property type="project" value="UniProtKB-KW"/>
</dbReference>
<comment type="similarity">
    <text evidence="2 9">Belongs to the glycosyl hydrolase 28 family.</text>
</comment>
<keyword evidence="6 9" id="KW-0326">Glycosidase</keyword>
<dbReference type="SUPFAM" id="SSF51126">
    <property type="entry name" value="Pectin lyase-like"/>
    <property type="match status" value="1"/>
</dbReference>
<proteinExistence type="inferred from homology"/>
<evidence type="ECO:0000313" key="11">
    <source>
        <dbReference type="EMBL" id="KAK4783364.1"/>
    </source>
</evidence>
<dbReference type="PROSITE" id="PS00502">
    <property type="entry name" value="POLYGALACTURONASE"/>
    <property type="match status" value="1"/>
</dbReference>
<sequence>MLFSIFALLFCSVTFSHTIERNTLFSVYDYGAIGDGIKNDTQAFFNAWNATCNSLLENPKIIVPGDGTFLVHQILFSGPCRAKNIAFLIIGRVVAPDSPTSWSGLDQGRWLTFSEVERLHVTGYGTIDGRGHRWWAQSCRDHPNLVVTAMVFQSCNDSSLTKVNFINSSQVHISIEESNYFQVDNLYIEAPEDSPNTDRIHVHASKHVTITNTMIRTGDDCVSMGDYTSDINISSIVCGPGHGVSIGSLGRSGNFVQVENIHVSRVYFEHTTNGARIKTWQVGRGYVRGVIFEDIKFYSVHNPIIIDQYYCDIRGACEETVTGVHISNVTYSRLSGTSSTDIAINLNCSTSVACTDIVLEWIELSSAEFGIGVTSSCTNAYGSAIGEIQPNPPCVLMSNTSIGTAT</sequence>
<evidence type="ECO:0000256" key="3">
    <source>
        <dbReference type="ARBA" id="ARBA00022512"/>
    </source>
</evidence>
<dbReference type="AlphaFoldDB" id="A0AAN7QX91"/>
<dbReference type="EMBL" id="JAXQNO010000015">
    <property type="protein sequence ID" value="KAK4783364.1"/>
    <property type="molecule type" value="Genomic_DNA"/>
</dbReference>